<accession>A0A2T2P5G3</accession>
<evidence type="ECO:0000313" key="2">
    <source>
        <dbReference type="Proteomes" id="UP000240883"/>
    </source>
</evidence>
<name>A0A2T2P5G3_CORCC</name>
<dbReference type="EMBL" id="KZ678129">
    <property type="protein sequence ID" value="PSN72925.1"/>
    <property type="molecule type" value="Genomic_DNA"/>
</dbReference>
<gene>
    <name evidence="1" type="ORF">BS50DRAFT_173365</name>
</gene>
<dbReference type="AlphaFoldDB" id="A0A2T2P5G3"/>
<proteinExistence type="predicted"/>
<reference evidence="1 2" key="1">
    <citation type="journal article" date="2018" name="Front. Microbiol.">
        <title>Genome-Wide Analysis of Corynespora cassiicola Leaf Fall Disease Putative Effectors.</title>
        <authorList>
            <person name="Lopez D."/>
            <person name="Ribeiro S."/>
            <person name="Label P."/>
            <person name="Fumanal B."/>
            <person name="Venisse J.S."/>
            <person name="Kohler A."/>
            <person name="de Oliveira R.R."/>
            <person name="Labutti K."/>
            <person name="Lipzen A."/>
            <person name="Lail K."/>
            <person name="Bauer D."/>
            <person name="Ohm R.A."/>
            <person name="Barry K.W."/>
            <person name="Spatafora J."/>
            <person name="Grigoriev I.V."/>
            <person name="Martin F.M."/>
            <person name="Pujade-Renaud V."/>
        </authorList>
    </citation>
    <scope>NUCLEOTIDE SEQUENCE [LARGE SCALE GENOMIC DNA]</scope>
    <source>
        <strain evidence="1 2">Philippines</strain>
    </source>
</reference>
<evidence type="ECO:0000313" key="1">
    <source>
        <dbReference type="EMBL" id="PSN72925.1"/>
    </source>
</evidence>
<organism evidence="1 2">
    <name type="scientific">Corynespora cassiicola Philippines</name>
    <dbReference type="NCBI Taxonomy" id="1448308"/>
    <lineage>
        <taxon>Eukaryota</taxon>
        <taxon>Fungi</taxon>
        <taxon>Dikarya</taxon>
        <taxon>Ascomycota</taxon>
        <taxon>Pezizomycotina</taxon>
        <taxon>Dothideomycetes</taxon>
        <taxon>Pleosporomycetidae</taxon>
        <taxon>Pleosporales</taxon>
        <taxon>Corynesporascaceae</taxon>
        <taxon>Corynespora</taxon>
    </lineage>
</organism>
<dbReference type="Proteomes" id="UP000240883">
    <property type="component" value="Unassembled WGS sequence"/>
</dbReference>
<sequence>MLEPGDTFVAYFVSSSRADEYPVPSFNLTSDDRVHRMPNEHPLFDPPRRPVCSASKKRLDCATNSKRGSFRKLLYDHPAATCNLAPVNTPATIAHCRHGRCHGRNGPFYQQSLNFTSTLGPPIHVYRTRSPLPLEALRRHATRCQRNACPYPGVRRTRHSPAYGRAVHGQEPLKPAFSSYSHSAMLGPFPRVSPCECTGASRRFYSPAAFGMFCGGDAGSSWR</sequence>
<protein>
    <submittedName>
        <fullName evidence="1">Uncharacterized protein</fullName>
    </submittedName>
</protein>
<keyword evidence="2" id="KW-1185">Reference proteome</keyword>